<dbReference type="Proteomes" id="UP000321424">
    <property type="component" value="Unassembled WGS sequence"/>
</dbReference>
<evidence type="ECO:0000313" key="2">
    <source>
        <dbReference type="Proteomes" id="UP000321424"/>
    </source>
</evidence>
<accession>A0A511MEE0</accession>
<dbReference type="AlphaFoldDB" id="A0A511MEE0"/>
<organism evidence="1 2">
    <name type="scientific">Nocardia ninae NBRC 108245</name>
    <dbReference type="NCBI Taxonomy" id="1210091"/>
    <lineage>
        <taxon>Bacteria</taxon>
        <taxon>Bacillati</taxon>
        <taxon>Actinomycetota</taxon>
        <taxon>Actinomycetes</taxon>
        <taxon>Mycobacteriales</taxon>
        <taxon>Nocardiaceae</taxon>
        <taxon>Nocardia</taxon>
    </lineage>
</organism>
<dbReference type="EMBL" id="BJXA01000016">
    <property type="protein sequence ID" value="GEM38507.1"/>
    <property type="molecule type" value="Genomic_DNA"/>
</dbReference>
<protein>
    <submittedName>
        <fullName evidence="1">Uncharacterized protein</fullName>
    </submittedName>
</protein>
<evidence type="ECO:0000313" key="1">
    <source>
        <dbReference type="EMBL" id="GEM38507.1"/>
    </source>
</evidence>
<proteinExistence type="predicted"/>
<reference evidence="1 2" key="1">
    <citation type="submission" date="2019-07" db="EMBL/GenBank/DDBJ databases">
        <title>Whole genome shotgun sequence of Nocardia ninae NBRC 108245.</title>
        <authorList>
            <person name="Hosoyama A."/>
            <person name="Uohara A."/>
            <person name="Ohji S."/>
            <person name="Ichikawa N."/>
        </authorList>
    </citation>
    <scope>NUCLEOTIDE SEQUENCE [LARGE SCALE GENOMIC DNA]</scope>
    <source>
        <strain evidence="1 2">NBRC 108245</strain>
    </source>
</reference>
<gene>
    <name evidence="1" type="ORF">NN4_30260</name>
</gene>
<dbReference type="RefSeq" id="WP_222595065.1">
    <property type="nucleotide sequence ID" value="NZ_BJXA01000016.1"/>
</dbReference>
<keyword evidence="2" id="KW-1185">Reference proteome</keyword>
<comment type="caution">
    <text evidence="1">The sequence shown here is derived from an EMBL/GenBank/DDBJ whole genome shotgun (WGS) entry which is preliminary data.</text>
</comment>
<name>A0A511MEE0_9NOCA</name>
<sequence length="155" mass="17036">MLVVGAQSALQDVAGGVDCGQWMLVLAQTRYLVLICCQARGLEFGAEPYVAEDGGALDPYTHVPPDVWQGGQHLLHQAEEFSRTAPEPAEAQAWLEQVRTWVSGVESSFGLPDFLPELRSPEGMFGAIRLVRAWDELINPLQLPALLPSDWTRPL</sequence>